<evidence type="ECO:0000313" key="4">
    <source>
        <dbReference type="Proteomes" id="UP000198243"/>
    </source>
</evidence>
<proteinExistence type="predicted"/>
<evidence type="ECO:0000256" key="1">
    <source>
        <dbReference type="ARBA" id="ARBA00022801"/>
    </source>
</evidence>
<dbReference type="GO" id="GO:0016787">
    <property type="term" value="F:hydrolase activity"/>
    <property type="evidence" value="ECO:0007669"/>
    <property type="project" value="UniProtKB-KW"/>
</dbReference>
<gene>
    <name evidence="3" type="ORF">GA0070607_2965</name>
</gene>
<protein>
    <submittedName>
        <fullName evidence="3">Probable phosphoglycerate mutase</fullName>
    </submittedName>
</protein>
<dbReference type="InterPro" id="IPR029033">
    <property type="entry name" value="His_PPase_superfam"/>
</dbReference>
<sequence length="217" mass="23257">MITRLLYLARHGEQEDAATESPEAGLSERGRRQASLLGERLRGRPFAAVHHGPLRRAAETAELVTASLPGVPVYASELAGDHLPHDTDSTDLPPAYAKFLGQFSAAERVDGPRVTAAAVRRFTGPVDSAEGAGRTEGPGGAEPVRELVVTHSFLIGWLVRHALDAPERRWLGLNPHNAGLTVIRYGPAGPPNLITFNDVAHLPPELRGTGLPPDYQV</sequence>
<dbReference type="AlphaFoldDB" id="A0A1C4W0N6"/>
<dbReference type="InterPro" id="IPR051021">
    <property type="entry name" value="Mito_Ser/Thr_phosphatase"/>
</dbReference>
<dbReference type="Gene3D" id="3.40.50.1240">
    <property type="entry name" value="Phosphoglycerate mutase-like"/>
    <property type="match status" value="1"/>
</dbReference>
<dbReference type="OrthoDB" id="9800841at2"/>
<feature type="region of interest" description="Disordered" evidence="2">
    <location>
        <begin position="12"/>
        <end position="31"/>
    </location>
</feature>
<reference evidence="4" key="1">
    <citation type="submission" date="2016-06" db="EMBL/GenBank/DDBJ databases">
        <authorList>
            <person name="Varghese N."/>
            <person name="Submissions Spin"/>
        </authorList>
    </citation>
    <scope>NUCLEOTIDE SEQUENCE [LARGE SCALE GENOMIC DNA]</scope>
    <source>
        <strain evidence="4">DSM 44875</strain>
    </source>
</reference>
<dbReference type="InterPro" id="IPR013078">
    <property type="entry name" value="His_Pase_superF_clade-1"/>
</dbReference>
<dbReference type="EMBL" id="LT607412">
    <property type="protein sequence ID" value="SCE89826.1"/>
    <property type="molecule type" value="Genomic_DNA"/>
</dbReference>
<dbReference type="SUPFAM" id="SSF53254">
    <property type="entry name" value="Phosphoglycerate mutase-like"/>
    <property type="match status" value="1"/>
</dbReference>
<dbReference type="Pfam" id="PF00300">
    <property type="entry name" value="His_Phos_1"/>
    <property type="match status" value="1"/>
</dbReference>
<dbReference type="PANTHER" id="PTHR20935">
    <property type="entry name" value="PHOSPHOGLYCERATE MUTASE-RELATED"/>
    <property type="match status" value="1"/>
</dbReference>
<dbReference type="PANTHER" id="PTHR20935:SF0">
    <property type="entry name" value="SERINE_THREONINE-PROTEIN PHOSPHATASE PGAM5, MITOCHONDRIAL"/>
    <property type="match status" value="1"/>
</dbReference>
<dbReference type="Proteomes" id="UP000198243">
    <property type="component" value="Chromosome I"/>
</dbReference>
<accession>A0A1C4W0N6</accession>
<evidence type="ECO:0000256" key="2">
    <source>
        <dbReference type="SAM" id="MobiDB-lite"/>
    </source>
</evidence>
<keyword evidence="4" id="KW-1185">Reference proteome</keyword>
<dbReference type="SMART" id="SM00855">
    <property type="entry name" value="PGAM"/>
    <property type="match status" value="1"/>
</dbReference>
<dbReference type="RefSeq" id="WP_089018704.1">
    <property type="nucleotide sequence ID" value="NZ_LT607412.1"/>
</dbReference>
<keyword evidence="1" id="KW-0378">Hydrolase</keyword>
<dbReference type="CDD" id="cd07067">
    <property type="entry name" value="HP_PGM_like"/>
    <property type="match status" value="1"/>
</dbReference>
<organism evidence="3 4">
    <name type="scientific">Micromonospora coriariae</name>
    <dbReference type="NCBI Taxonomy" id="285665"/>
    <lineage>
        <taxon>Bacteria</taxon>
        <taxon>Bacillati</taxon>
        <taxon>Actinomycetota</taxon>
        <taxon>Actinomycetes</taxon>
        <taxon>Micromonosporales</taxon>
        <taxon>Micromonosporaceae</taxon>
        <taxon>Micromonospora</taxon>
    </lineage>
</organism>
<evidence type="ECO:0000313" key="3">
    <source>
        <dbReference type="EMBL" id="SCE89826.1"/>
    </source>
</evidence>
<name>A0A1C4W0N6_9ACTN</name>